<comment type="caution">
    <text evidence="1">The sequence shown here is derived from an EMBL/GenBank/DDBJ whole genome shotgun (WGS) entry which is preliminary data.</text>
</comment>
<accession>A0A368T0L3</accession>
<dbReference type="Pfam" id="PF13238">
    <property type="entry name" value="AAA_18"/>
    <property type="match status" value="1"/>
</dbReference>
<reference evidence="1 2" key="1">
    <citation type="submission" date="2018-04" db="EMBL/GenBank/DDBJ databases">
        <title>Novel actinobacteria from marine sediment.</title>
        <authorList>
            <person name="Ng Z.Y."/>
            <person name="Tan G.Y.A."/>
        </authorList>
    </citation>
    <scope>NUCLEOTIDE SEQUENCE [LARGE SCALE GENOMIC DNA]</scope>
    <source>
        <strain evidence="1 2">TPS81</strain>
    </source>
</reference>
<protein>
    <recommendedName>
        <fullName evidence="3">Nucleoside kinase</fullName>
    </recommendedName>
</protein>
<dbReference type="OrthoDB" id="198115at2"/>
<keyword evidence="2" id="KW-1185">Reference proteome</keyword>
<dbReference type="AlphaFoldDB" id="A0A368T0L3"/>
<sequence>MNPLICDACGGRTDQPAVAPGESVVVCSDCGARRRFRRLPLYCVTGPSGTGKSTVARRLADRLSEDYVVLEQDVLWVAGLRDPAGDHRAFRSAWLRMIAMIHQSGRPAVLCGTVVPPEFERLPERALFRDVHYLALVCESEELARRLRARPAWREWTEPRIAEMLRYNDWVRAEAESMDPPMALLDTTRARLPDTVDAVCDWISATAAADDGPLGERPKNMV</sequence>
<dbReference type="Proteomes" id="UP000253318">
    <property type="component" value="Unassembled WGS sequence"/>
</dbReference>
<evidence type="ECO:0008006" key="3">
    <source>
        <dbReference type="Google" id="ProtNLM"/>
    </source>
</evidence>
<dbReference type="SUPFAM" id="SSF52540">
    <property type="entry name" value="P-loop containing nucleoside triphosphate hydrolases"/>
    <property type="match status" value="1"/>
</dbReference>
<proteinExistence type="predicted"/>
<organism evidence="1 2">
    <name type="scientific">Marinitenerispora sediminis</name>
    <dbReference type="NCBI Taxonomy" id="1931232"/>
    <lineage>
        <taxon>Bacteria</taxon>
        <taxon>Bacillati</taxon>
        <taxon>Actinomycetota</taxon>
        <taxon>Actinomycetes</taxon>
        <taxon>Streptosporangiales</taxon>
        <taxon>Nocardiopsidaceae</taxon>
        <taxon>Marinitenerispora</taxon>
    </lineage>
</organism>
<name>A0A368T0L3_9ACTN</name>
<gene>
    <name evidence="1" type="ORF">DEF24_21220</name>
</gene>
<evidence type="ECO:0000313" key="2">
    <source>
        <dbReference type="Proteomes" id="UP000253318"/>
    </source>
</evidence>
<evidence type="ECO:0000313" key="1">
    <source>
        <dbReference type="EMBL" id="RCV52943.1"/>
    </source>
</evidence>
<dbReference type="EMBL" id="QEIN01000205">
    <property type="protein sequence ID" value="RCV52943.1"/>
    <property type="molecule type" value="Genomic_DNA"/>
</dbReference>
<dbReference type="InterPro" id="IPR027417">
    <property type="entry name" value="P-loop_NTPase"/>
</dbReference>
<dbReference type="RefSeq" id="WP_114400508.1">
    <property type="nucleotide sequence ID" value="NZ_QEIM01000236.1"/>
</dbReference>
<dbReference type="Gene3D" id="3.40.50.300">
    <property type="entry name" value="P-loop containing nucleotide triphosphate hydrolases"/>
    <property type="match status" value="1"/>
</dbReference>